<keyword evidence="1" id="KW-0472">Membrane</keyword>
<keyword evidence="1" id="KW-1133">Transmembrane helix</keyword>
<feature type="transmembrane region" description="Helical" evidence="1">
    <location>
        <begin position="39"/>
        <end position="57"/>
    </location>
</feature>
<dbReference type="GO" id="GO:0006629">
    <property type="term" value="P:lipid metabolic process"/>
    <property type="evidence" value="ECO:0007669"/>
    <property type="project" value="InterPro"/>
</dbReference>
<dbReference type="OrthoDB" id="384721at2"/>
<dbReference type="GO" id="GO:0008081">
    <property type="term" value="F:phosphoric diester hydrolase activity"/>
    <property type="evidence" value="ECO:0007669"/>
    <property type="project" value="InterPro"/>
</dbReference>
<dbReference type="RefSeq" id="WP_068714626.1">
    <property type="nucleotide sequence ID" value="NZ_LWDV01000005.1"/>
</dbReference>
<organism evidence="2 3">
    <name type="scientific">Orenia metallireducens</name>
    <dbReference type="NCBI Taxonomy" id="1413210"/>
    <lineage>
        <taxon>Bacteria</taxon>
        <taxon>Bacillati</taxon>
        <taxon>Bacillota</taxon>
        <taxon>Clostridia</taxon>
        <taxon>Halanaerobiales</taxon>
        <taxon>Halobacteroidaceae</taxon>
        <taxon>Orenia</taxon>
    </lineage>
</organism>
<sequence length="101" mass="11591">MKLVIRIGCILLLIVLFSGAYYIINPSLEGEEIAFKIGIPYPAVIAHRGLFVLLYTINRLWQFKILAYFQSSGYITDRPEVLLEFLDKIPDLSKIEDILDD</sequence>
<dbReference type="SUPFAM" id="SSF51695">
    <property type="entry name" value="PLC-like phosphodiesterases"/>
    <property type="match status" value="1"/>
</dbReference>
<dbReference type="InterPro" id="IPR017946">
    <property type="entry name" value="PLC-like_Pdiesterase_TIM-brl"/>
</dbReference>
<dbReference type="Proteomes" id="UP000093514">
    <property type="component" value="Unassembled WGS sequence"/>
</dbReference>
<reference evidence="3" key="1">
    <citation type="submission" date="2016-07" db="EMBL/GenBank/DDBJ databases">
        <authorList>
            <person name="Florea S."/>
            <person name="Webb J.S."/>
            <person name="Jaromczyk J."/>
            <person name="Schardl C.L."/>
        </authorList>
    </citation>
    <scope>NUCLEOTIDE SEQUENCE [LARGE SCALE GENOMIC DNA]</scope>
    <source>
        <strain evidence="3">Z6</strain>
    </source>
</reference>
<dbReference type="AlphaFoldDB" id="A0A1C0ACY9"/>
<reference evidence="2 3" key="2">
    <citation type="submission" date="2016-08" db="EMBL/GenBank/DDBJ databases">
        <title>Orenia metallireducens sp. nov. strain Z6, a Novel Metal-reducing Firmicute from the Deep Subsurface.</title>
        <authorList>
            <person name="Maxim B.I."/>
            <person name="Kenneth K."/>
            <person name="Flynn T.M."/>
            <person name="Oloughlin E.J."/>
            <person name="Locke R.A."/>
            <person name="Weber J.R."/>
            <person name="Egan S.M."/>
            <person name="Mackie R.I."/>
            <person name="Cann I.K."/>
        </authorList>
    </citation>
    <scope>NUCLEOTIDE SEQUENCE [LARGE SCALE GENOMIC DNA]</scope>
    <source>
        <strain evidence="2 3">Z6</strain>
    </source>
</reference>
<accession>A0A1C0ACY9</accession>
<protein>
    <submittedName>
        <fullName evidence="2">Uncharacterized protein</fullName>
    </submittedName>
</protein>
<keyword evidence="3" id="KW-1185">Reference proteome</keyword>
<dbReference type="EMBL" id="LWDV01000005">
    <property type="protein sequence ID" value="OCL28499.1"/>
    <property type="molecule type" value="Genomic_DNA"/>
</dbReference>
<comment type="caution">
    <text evidence="2">The sequence shown here is derived from an EMBL/GenBank/DDBJ whole genome shotgun (WGS) entry which is preliminary data.</text>
</comment>
<proteinExistence type="predicted"/>
<gene>
    <name evidence="2" type="ORF">U472_01020</name>
</gene>
<name>A0A1C0ACY9_9FIRM</name>
<keyword evidence="1" id="KW-0812">Transmembrane</keyword>
<evidence type="ECO:0000313" key="3">
    <source>
        <dbReference type="Proteomes" id="UP000093514"/>
    </source>
</evidence>
<feature type="transmembrane region" description="Helical" evidence="1">
    <location>
        <begin position="7"/>
        <end position="24"/>
    </location>
</feature>
<evidence type="ECO:0000313" key="2">
    <source>
        <dbReference type="EMBL" id="OCL28499.1"/>
    </source>
</evidence>
<evidence type="ECO:0000256" key="1">
    <source>
        <dbReference type="SAM" id="Phobius"/>
    </source>
</evidence>